<dbReference type="PROSITE" id="PS50835">
    <property type="entry name" value="IG_LIKE"/>
    <property type="match status" value="1"/>
</dbReference>
<evidence type="ECO:0000313" key="4">
    <source>
        <dbReference type="Proteomes" id="UP000694426"/>
    </source>
</evidence>
<reference evidence="3" key="1">
    <citation type="submission" date="2025-08" db="UniProtKB">
        <authorList>
            <consortium name="Ensembl"/>
        </authorList>
    </citation>
    <scope>IDENTIFICATION</scope>
</reference>
<evidence type="ECO:0000256" key="1">
    <source>
        <dbReference type="SAM" id="Phobius"/>
    </source>
</evidence>
<evidence type="ECO:0000259" key="2">
    <source>
        <dbReference type="PROSITE" id="PS50835"/>
    </source>
</evidence>
<accession>A0A8B9BL92</accession>
<dbReference type="SUPFAM" id="SSF48726">
    <property type="entry name" value="Immunoglobulin"/>
    <property type="match status" value="3"/>
</dbReference>
<keyword evidence="1" id="KW-0812">Transmembrane</keyword>
<dbReference type="InterPro" id="IPR013783">
    <property type="entry name" value="Ig-like_fold"/>
</dbReference>
<dbReference type="GO" id="GO:0007155">
    <property type="term" value="P:cell adhesion"/>
    <property type="evidence" value="ECO:0007669"/>
    <property type="project" value="InterPro"/>
</dbReference>
<keyword evidence="1" id="KW-1133">Transmembrane helix</keyword>
<dbReference type="GO" id="GO:0005178">
    <property type="term" value="F:integrin binding"/>
    <property type="evidence" value="ECO:0007669"/>
    <property type="project" value="InterPro"/>
</dbReference>
<name>A0A8B9BL92_9AVES</name>
<dbReference type="PANTHER" id="PTHR13771">
    <property type="entry name" value="INTERCELLULAR ADHESION MOLECULE"/>
    <property type="match status" value="1"/>
</dbReference>
<protein>
    <recommendedName>
        <fullName evidence="2">Ig-like domain-containing protein</fullName>
    </recommendedName>
</protein>
<dbReference type="GeneTree" id="ENSGT00940000159005"/>
<proteinExistence type="predicted"/>
<dbReference type="SMART" id="SM00408">
    <property type="entry name" value="IGc2"/>
    <property type="match status" value="3"/>
</dbReference>
<dbReference type="PANTHER" id="PTHR13771:SF9">
    <property type="entry name" value="INTERCELLULAR ADHESION MOLECULE 5"/>
    <property type="match status" value="1"/>
</dbReference>
<dbReference type="InterPro" id="IPR047012">
    <property type="entry name" value="ICAM_VCAM"/>
</dbReference>
<sequence length="419" mass="43925">CNQPVTLRCSAAPSRPPRLQLRLRSHRLPPTPWQDGPLSLELTAHEEDDGDEFVCERGGPLALRVQSPEVPSRCHRIPAALPEPPQLQAPVRLEAGTAANASCRVVGAFPAEDAHFALVLDGRSLDVAVTEAGDTLTASTRLSPRTAGLQELNCTVAVGAAARTARAQLHVYRFPAPVLELSPVPAGGEVTVTCRAAAAEPPAVRLQLRDADGGVLAEGPQPQLELRLVAQREDDGRWFGCRASLAVGDGTVTKDTEARLAVLYMPEMEASSCPSNRTWLQGTREALSCGATGNPTPTVTCARDGATVSTHRPELVTRSRAGTYLCNATNSLGTTGVASPASPCCPAESRLALLVSLGVLGVVTVLGLAAAGIYYLKTTACKKGEYNVRDAEGTSEGARLHQGDVGGRGEVFGIQLTPT</sequence>
<feature type="transmembrane region" description="Helical" evidence="1">
    <location>
        <begin position="351"/>
        <end position="376"/>
    </location>
</feature>
<dbReference type="GO" id="GO:0005886">
    <property type="term" value="C:plasma membrane"/>
    <property type="evidence" value="ECO:0007669"/>
    <property type="project" value="TreeGrafter"/>
</dbReference>
<dbReference type="AlphaFoldDB" id="A0A8B9BL92"/>
<dbReference type="Ensembl" id="ENSABRT00000008734.1">
    <property type="protein sequence ID" value="ENSABRP00000006068.1"/>
    <property type="gene ID" value="ENSABRG00000005593.1"/>
</dbReference>
<dbReference type="InterPro" id="IPR003598">
    <property type="entry name" value="Ig_sub2"/>
</dbReference>
<organism evidence="3 4">
    <name type="scientific">Anser brachyrhynchus</name>
    <name type="common">Pink-footed goose</name>
    <dbReference type="NCBI Taxonomy" id="132585"/>
    <lineage>
        <taxon>Eukaryota</taxon>
        <taxon>Metazoa</taxon>
        <taxon>Chordata</taxon>
        <taxon>Craniata</taxon>
        <taxon>Vertebrata</taxon>
        <taxon>Euteleostomi</taxon>
        <taxon>Archelosauria</taxon>
        <taxon>Archosauria</taxon>
        <taxon>Dinosauria</taxon>
        <taxon>Saurischia</taxon>
        <taxon>Theropoda</taxon>
        <taxon>Coelurosauria</taxon>
        <taxon>Aves</taxon>
        <taxon>Neognathae</taxon>
        <taxon>Galloanserae</taxon>
        <taxon>Anseriformes</taxon>
        <taxon>Anatidae</taxon>
        <taxon>Anserinae</taxon>
        <taxon>Anser</taxon>
    </lineage>
</organism>
<dbReference type="Proteomes" id="UP000694426">
    <property type="component" value="Unplaced"/>
</dbReference>
<dbReference type="InterPro" id="IPR048679">
    <property type="entry name" value="ICAM1_3_5_D2"/>
</dbReference>
<feature type="domain" description="Ig-like" evidence="2">
    <location>
        <begin position="266"/>
        <end position="342"/>
    </location>
</feature>
<dbReference type="InterPro" id="IPR036179">
    <property type="entry name" value="Ig-like_dom_sf"/>
</dbReference>
<keyword evidence="1" id="KW-0472">Membrane</keyword>
<keyword evidence="4" id="KW-1185">Reference proteome</keyword>
<reference evidence="3" key="2">
    <citation type="submission" date="2025-09" db="UniProtKB">
        <authorList>
            <consortium name="Ensembl"/>
        </authorList>
    </citation>
    <scope>IDENTIFICATION</scope>
</reference>
<dbReference type="InterPro" id="IPR007110">
    <property type="entry name" value="Ig-like_dom"/>
</dbReference>
<dbReference type="Pfam" id="PF21146">
    <property type="entry name" value="ICAM1_3_5_D2"/>
    <property type="match status" value="1"/>
</dbReference>
<dbReference type="Gene3D" id="2.60.40.10">
    <property type="entry name" value="Immunoglobulins"/>
    <property type="match status" value="4"/>
</dbReference>
<evidence type="ECO:0000313" key="3">
    <source>
        <dbReference type="Ensembl" id="ENSABRP00000006068.1"/>
    </source>
</evidence>